<keyword evidence="10" id="KW-0408">Iron</keyword>
<feature type="transmembrane region" description="Helical" evidence="13">
    <location>
        <begin position="57"/>
        <end position="75"/>
    </location>
</feature>
<keyword evidence="11 13" id="KW-0472">Membrane</keyword>
<evidence type="ECO:0000256" key="7">
    <source>
        <dbReference type="ARBA" id="ARBA00022723"/>
    </source>
</evidence>
<organism evidence="15 16">
    <name type="scientific">Acidovorax bellezanensis</name>
    <dbReference type="NCBI Taxonomy" id="2976702"/>
    <lineage>
        <taxon>Bacteria</taxon>
        <taxon>Pseudomonadati</taxon>
        <taxon>Pseudomonadota</taxon>
        <taxon>Betaproteobacteria</taxon>
        <taxon>Burkholderiales</taxon>
        <taxon>Comamonadaceae</taxon>
        <taxon>Acidovorax</taxon>
    </lineage>
</organism>
<dbReference type="SUPFAM" id="SSF81342">
    <property type="entry name" value="Transmembrane di-heme cytochromes"/>
    <property type="match status" value="1"/>
</dbReference>
<evidence type="ECO:0000256" key="12">
    <source>
        <dbReference type="ARBA" id="ARBA00037975"/>
    </source>
</evidence>
<evidence type="ECO:0000313" key="16">
    <source>
        <dbReference type="Proteomes" id="UP001525968"/>
    </source>
</evidence>
<evidence type="ECO:0000256" key="5">
    <source>
        <dbReference type="ARBA" id="ARBA00022617"/>
    </source>
</evidence>
<accession>A0ABT2PH49</accession>
<keyword evidence="4" id="KW-1003">Cell membrane</keyword>
<keyword evidence="16" id="KW-1185">Reference proteome</keyword>
<dbReference type="InterPro" id="IPR052168">
    <property type="entry name" value="Cytochrome_b561_oxidase"/>
</dbReference>
<evidence type="ECO:0000256" key="3">
    <source>
        <dbReference type="ARBA" id="ARBA00022448"/>
    </source>
</evidence>
<comment type="cofactor">
    <cofactor evidence="1">
        <name>heme b</name>
        <dbReference type="ChEBI" id="CHEBI:60344"/>
    </cofactor>
</comment>
<sequence>MPSTSSFAAQSAAPTRYTGTAKLLHWILALALIAAIGMGLYMVSLSFSPLRLKLYNWHKWLGVSILLLSLLRLGWRLSHRPPALPASMQAAMPAWQQTAHHATHVALYALFFAVPLLGWAYSSAAGFPIVFLGLVPLPDWVPASESLAELLKPLHQWSAYALAALIVLHIAAALKHHFIDRDGLMQRMLPGQRG</sequence>
<feature type="transmembrane region" description="Helical" evidence="13">
    <location>
        <begin position="105"/>
        <end position="137"/>
    </location>
</feature>
<dbReference type="PANTHER" id="PTHR30529">
    <property type="entry name" value="CYTOCHROME B561"/>
    <property type="match status" value="1"/>
</dbReference>
<keyword evidence="3" id="KW-0813">Transport</keyword>
<feature type="transmembrane region" description="Helical" evidence="13">
    <location>
        <begin position="23"/>
        <end position="45"/>
    </location>
</feature>
<evidence type="ECO:0000256" key="2">
    <source>
        <dbReference type="ARBA" id="ARBA00004651"/>
    </source>
</evidence>
<evidence type="ECO:0000256" key="6">
    <source>
        <dbReference type="ARBA" id="ARBA00022692"/>
    </source>
</evidence>
<dbReference type="EMBL" id="JAODYH010000003">
    <property type="protein sequence ID" value="MCT9809770.1"/>
    <property type="molecule type" value="Genomic_DNA"/>
</dbReference>
<dbReference type="InterPro" id="IPR011577">
    <property type="entry name" value="Cyt_b561_bac/Ni-Hgenase"/>
</dbReference>
<keyword evidence="6 13" id="KW-0812">Transmembrane</keyword>
<dbReference type="PANTHER" id="PTHR30529:SF1">
    <property type="entry name" value="CYTOCHROME B561 HOMOLOG 2"/>
    <property type="match status" value="1"/>
</dbReference>
<evidence type="ECO:0000256" key="13">
    <source>
        <dbReference type="SAM" id="Phobius"/>
    </source>
</evidence>
<evidence type="ECO:0000256" key="1">
    <source>
        <dbReference type="ARBA" id="ARBA00001970"/>
    </source>
</evidence>
<evidence type="ECO:0000256" key="11">
    <source>
        <dbReference type="ARBA" id="ARBA00023136"/>
    </source>
</evidence>
<evidence type="ECO:0000259" key="14">
    <source>
        <dbReference type="Pfam" id="PF01292"/>
    </source>
</evidence>
<comment type="similarity">
    <text evidence="12">Belongs to the cytochrome b561 family.</text>
</comment>
<dbReference type="Proteomes" id="UP001525968">
    <property type="component" value="Unassembled WGS sequence"/>
</dbReference>
<dbReference type="InterPro" id="IPR016174">
    <property type="entry name" value="Di-haem_cyt_TM"/>
</dbReference>
<evidence type="ECO:0000256" key="9">
    <source>
        <dbReference type="ARBA" id="ARBA00022989"/>
    </source>
</evidence>
<evidence type="ECO:0000256" key="4">
    <source>
        <dbReference type="ARBA" id="ARBA00022475"/>
    </source>
</evidence>
<feature type="domain" description="Cytochrome b561 bacterial/Ni-hydrogenase" evidence="14">
    <location>
        <begin position="16"/>
        <end position="191"/>
    </location>
</feature>
<reference evidence="15 16" key="1">
    <citation type="submission" date="2022-09" db="EMBL/GenBank/DDBJ databases">
        <title>Draft genome of isolate Be4.</title>
        <authorList>
            <person name="Sanchez-Castro I."/>
            <person name="Martinez-Rodriguez P."/>
            <person name="Descostes M."/>
            <person name="Merroun M."/>
        </authorList>
    </citation>
    <scope>NUCLEOTIDE SEQUENCE [LARGE SCALE GENOMIC DNA]</scope>
    <source>
        <strain evidence="15 16">Be4</strain>
    </source>
</reference>
<dbReference type="RefSeq" id="WP_261498730.1">
    <property type="nucleotide sequence ID" value="NZ_JAODYH010000003.1"/>
</dbReference>
<feature type="transmembrane region" description="Helical" evidence="13">
    <location>
        <begin position="157"/>
        <end position="178"/>
    </location>
</feature>
<evidence type="ECO:0000256" key="10">
    <source>
        <dbReference type="ARBA" id="ARBA00023004"/>
    </source>
</evidence>
<evidence type="ECO:0000256" key="8">
    <source>
        <dbReference type="ARBA" id="ARBA00022982"/>
    </source>
</evidence>
<evidence type="ECO:0000313" key="15">
    <source>
        <dbReference type="EMBL" id="MCT9809770.1"/>
    </source>
</evidence>
<keyword evidence="5" id="KW-0349">Heme</keyword>
<proteinExistence type="inferred from homology"/>
<comment type="caution">
    <text evidence="15">The sequence shown here is derived from an EMBL/GenBank/DDBJ whole genome shotgun (WGS) entry which is preliminary data.</text>
</comment>
<name>A0ABT2PH49_9BURK</name>
<comment type="subcellular location">
    <subcellularLocation>
        <location evidence="2">Cell membrane</location>
        <topology evidence="2">Multi-pass membrane protein</topology>
    </subcellularLocation>
</comment>
<keyword evidence="8" id="KW-0249">Electron transport</keyword>
<gene>
    <name evidence="15" type="ORF">N0K08_03930</name>
</gene>
<dbReference type="Gene3D" id="1.20.950.20">
    <property type="entry name" value="Transmembrane di-heme cytochromes, Chain C"/>
    <property type="match status" value="1"/>
</dbReference>
<protein>
    <submittedName>
        <fullName evidence="15">Cytochrome b</fullName>
    </submittedName>
</protein>
<keyword evidence="9 13" id="KW-1133">Transmembrane helix</keyword>
<keyword evidence="7" id="KW-0479">Metal-binding</keyword>
<dbReference type="Pfam" id="PF01292">
    <property type="entry name" value="Ni_hydr_CYTB"/>
    <property type="match status" value="1"/>
</dbReference>